<organism evidence="2 3">
    <name type="scientific">Acrobeloides nanus</name>
    <dbReference type="NCBI Taxonomy" id="290746"/>
    <lineage>
        <taxon>Eukaryota</taxon>
        <taxon>Metazoa</taxon>
        <taxon>Ecdysozoa</taxon>
        <taxon>Nematoda</taxon>
        <taxon>Chromadorea</taxon>
        <taxon>Rhabditida</taxon>
        <taxon>Tylenchina</taxon>
        <taxon>Cephalobomorpha</taxon>
        <taxon>Cephaloboidea</taxon>
        <taxon>Cephalobidae</taxon>
        <taxon>Acrobeloides</taxon>
    </lineage>
</organism>
<evidence type="ECO:0000256" key="1">
    <source>
        <dbReference type="SAM" id="SignalP"/>
    </source>
</evidence>
<keyword evidence="2" id="KW-1185">Reference proteome</keyword>
<keyword evidence="1" id="KW-0732">Signal</keyword>
<dbReference type="WBParaSite" id="ACRNAN_scaffold13419.g6498.t1">
    <property type="protein sequence ID" value="ACRNAN_scaffold13419.g6498.t1"/>
    <property type="gene ID" value="ACRNAN_scaffold13419.g6498"/>
</dbReference>
<reference evidence="3" key="1">
    <citation type="submission" date="2022-11" db="UniProtKB">
        <authorList>
            <consortium name="WormBaseParasite"/>
        </authorList>
    </citation>
    <scope>IDENTIFICATION</scope>
</reference>
<evidence type="ECO:0000313" key="3">
    <source>
        <dbReference type="WBParaSite" id="ACRNAN_scaffold13419.g6498.t1"/>
    </source>
</evidence>
<name>A0A914CQN0_9BILA</name>
<evidence type="ECO:0000313" key="2">
    <source>
        <dbReference type="Proteomes" id="UP000887540"/>
    </source>
</evidence>
<feature type="signal peptide" evidence="1">
    <location>
        <begin position="1"/>
        <end position="19"/>
    </location>
</feature>
<feature type="chain" id="PRO_5037768940" evidence="1">
    <location>
        <begin position="20"/>
        <end position="188"/>
    </location>
</feature>
<dbReference type="Proteomes" id="UP000887540">
    <property type="component" value="Unplaced"/>
</dbReference>
<protein>
    <submittedName>
        <fullName evidence="3">Uncharacterized protein</fullName>
    </submittedName>
</protein>
<accession>A0A914CQN0</accession>
<dbReference type="AlphaFoldDB" id="A0A914CQN0"/>
<dbReference type="PROSITE" id="PS51257">
    <property type="entry name" value="PROKAR_LIPOPROTEIN"/>
    <property type="match status" value="1"/>
</dbReference>
<sequence length="188" mass="21106">MKLLILILVASIFVSCGYARYISSPKSDPKLKDGVINWIKDQIDPELVKTYYELSESDQSCVGNTITYPKIGIDGEIVEQDIDMESFNAWWSGCRSTPIGSVKKISHGIFEHAKKIGEWHKNFLVGLPDSIKEPFEKDEFNKSGLLRNHSYEIVDAIEEVLNAPEGDRTTLANKHAFLAPFVSGKSQK</sequence>
<proteinExistence type="predicted"/>